<organism evidence="3 4">
    <name type="scientific">Favolaschia claudopus</name>
    <dbReference type="NCBI Taxonomy" id="2862362"/>
    <lineage>
        <taxon>Eukaryota</taxon>
        <taxon>Fungi</taxon>
        <taxon>Dikarya</taxon>
        <taxon>Basidiomycota</taxon>
        <taxon>Agaricomycotina</taxon>
        <taxon>Agaricomycetes</taxon>
        <taxon>Agaricomycetidae</taxon>
        <taxon>Agaricales</taxon>
        <taxon>Marasmiineae</taxon>
        <taxon>Mycenaceae</taxon>
        <taxon>Favolaschia</taxon>
    </lineage>
</organism>
<dbReference type="EMBL" id="JAWWNJ010000109">
    <property type="protein sequence ID" value="KAK6992547.1"/>
    <property type="molecule type" value="Genomic_DNA"/>
</dbReference>
<evidence type="ECO:0000313" key="4">
    <source>
        <dbReference type="Proteomes" id="UP001362999"/>
    </source>
</evidence>
<gene>
    <name evidence="1" type="ORF">R3P38DRAFT_3372686</name>
    <name evidence="2" type="ORF">R3P38DRAFT_3372688</name>
    <name evidence="3" type="ORF">R3P38DRAFT_3372690</name>
</gene>
<evidence type="ECO:0000313" key="3">
    <source>
        <dbReference type="EMBL" id="KAK6992550.1"/>
    </source>
</evidence>
<proteinExistence type="predicted"/>
<dbReference type="EMBL" id="JAWWNJ010000109">
    <property type="protein sequence ID" value="KAK6992544.1"/>
    <property type="molecule type" value="Genomic_DNA"/>
</dbReference>
<name>A0AAV9ZUK3_9AGAR</name>
<evidence type="ECO:0000313" key="1">
    <source>
        <dbReference type="EMBL" id="KAK6992544.1"/>
    </source>
</evidence>
<evidence type="ECO:0000313" key="2">
    <source>
        <dbReference type="EMBL" id="KAK6992547.1"/>
    </source>
</evidence>
<dbReference type="Proteomes" id="UP001362999">
    <property type="component" value="Unassembled WGS sequence"/>
</dbReference>
<protein>
    <submittedName>
        <fullName evidence="3">Uncharacterized protein</fullName>
    </submittedName>
</protein>
<keyword evidence="4" id="KW-1185">Reference proteome</keyword>
<comment type="caution">
    <text evidence="3">The sequence shown here is derived from an EMBL/GenBank/DDBJ whole genome shotgun (WGS) entry which is preliminary data.</text>
</comment>
<sequence length="146" mass="16087">MLPEFLLVVDSFFASITPLSSSPSPLSALPALHQTLLSTSSLFFLSTITYSPDAAASIEFTLELQLYTFISNPSKFRFEFWTSRERGVGLRIQNSIFGRPPSKTLLSNVLQAVERIDSSFGLPASEVPRRALQTSNFRVPATSTIP</sequence>
<dbReference type="EMBL" id="JAWWNJ010000109">
    <property type="protein sequence ID" value="KAK6992550.1"/>
    <property type="molecule type" value="Genomic_DNA"/>
</dbReference>
<accession>A0AAV9ZUK3</accession>
<dbReference type="AlphaFoldDB" id="A0AAV9ZUK3"/>
<reference evidence="3 4" key="1">
    <citation type="journal article" date="2024" name="J Genomics">
        <title>Draft genome sequencing and assembly of Favolaschia claudopus CIRM-BRFM 2984 isolated from oak limbs.</title>
        <authorList>
            <person name="Navarro D."/>
            <person name="Drula E."/>
            <person name="Chaduli D."/>
            <person name="Cazenave R."/>
            <person name="Ahrendt S."/>
            <person name="Wang J."/>
            <person name="Lipzen A."/>
            <person name="Daum C."/>
            <person name="Barry K."/>
            <person name="Grigoriev I.V."/>
            <person name="Favel A."/>
            <person name="Rosso M.N."/>
            <person name="Martin F."/>
        </authorList>
    </citation>
    <scope>NUCLEOTIDE SEQUENCE [LARGE SCALE GENOMIC DNA]</scope>
    <source>
        <strain evidence="3 4">CIRM-BRFM 2984</strain>
    </source>
</reference>